<protein>
    <submittedName>
        <fullName evidence="4">PAP2 superfamily protein</fullName>
    </submittedName>
</protein>
<accession>A0A2T5JAT2</accession>
<keyword evidence="2" id="KW-0732">Signal</keyword>
<gene>
    <name evidence="4" type="ORF">C8P68_103142</name>
</gene>
<evidence type="ECO:0000313" key="4">
    <source>
        <dbReference type="EMBL" id="PTQ97983.1"/>
    </source>
</evidence>
<dbReference type="EMBL" id="QAOQ01000003">
    <property type="protein sequence ID" value="PTQ97983.1"/>
    <property type="molecule type" value="Genomic_DNA"/>
</dbReference>
<sequence length="254" mass="27700">MKKGFTLLLLRLFFAASSFAANIAPADTVATPPADSAQHQTVASYILPTALISYGVLSFHSQSLRNADFYVQRNFSNSKNRLLYHVDDILQYSPAAAVYALNTFGIQGKHNFADRTFTYVIAEGLMISTTKLMKRGMSRPDINGNTLHGFPSGHSATAFLAAEFLSQEYGDRSVWFTVGGYSAAALIAVLRVRNNFHYMSDVITGAGIGIASAKLAYLVYPVLKQALLPKNRNNIVIMPARLSNINGVYIAGTF</sequence>
<comment type="caution">
    <text evidence="4">The sequence shown here is derived from an EMBL/GenBank/DDBJ whole genome shotgun (WGS) entry which is preliminary data.</text>
</comment>
<organism evidence="4 5">
    <name type="scientific">Mucilaginibacter yixingensis</name>
    <dbReference type="NCBI Taxonomy" id="1295612"/>
    <lineage>
        <taxon>Bacteria</taxon>
        <taxon>Pseudomonadati</taxon>
        <taxon>Bacteroidota</taxon>
        <taxon>Sphingobacteriia</taxon>
        <taxon>Sphingobacteriales</taxon>
        <taxon>Sphingobacteriaceae</taxon>
        <taxon>Mucilaginibacter</taxon>
    </lineage>
</organism>
<name>A0A2T5JAT2_9SPHI</name>
<dbReference type="RefSeq" id="WP_146166515.1">
    <property type="nucleotide sequence ID" value="NZ_CP160205.1"/>
</dbReference>
<dbReference type="AlphaFoldDB" id="A0A2T5JAT2"/>
<dbReference type="InterPro" id="IPR000326">
    <property type="entry name" value="PAP2/HPO"/>
</dbReference>
<keyword evidence="1" id="KW-1133">Transmembrane helix</keyword>
<keyword evidence="1" id="KW-0472">Membrane</keyword>
<keyword evidence="1" id="KW-0812">Transmembrane</keyword>
<dbReference type="InterPro" id="IPR036938">
    <property type="entry name" value="PAP2/HPO_sf"/>
</dbReference>
<dbReference type="Gene3D" id="1.20.144.10">
    <property type="entry name" value="Phosphatidic acid phosphatase type 2/haloperoxidase"/>
    <property type="match status" value="1"/>
</dbReference>
<feature type="signal peptide" evidence="2">
    <location>
        <begin position="1"/>
        <end position="20"/>
    </location>
</feature>
<evidence type="ECO:0000256" key="1">
    <source>
        <dbReference type="SAM" id="Phobius"/>
    </source>
</evidence>
<feature type="domain" description="Phosphatidic acid phosphatase type 2/haloperoxidase" evidence="3">
    <location>
        <begin position="147"/>
        <end position="221"/>
    </location>
</feature>
<feature type="chain" id="PRO_5015482266" evidence="2">
    <location>
        <begin position="21"/>
        <end position="254"/>
    </location>
</feature>
<reference evidence="4 5" key="1">
    <citation type="submission" date="2018-04" db="EMBL/GenBank/DDBJ databases">
        <title>Genomic Encyclopedia of Archaeal and Bacterial Type Strains, Phase II (KMG-II): from individual species to whole genera.</title>
        <authorList>
            <person name="Goeker M."/>
        </authorList>
    </citation>
    <scope>NUCLEOTIDE SEQUENCE [LARGE SCALE GENOMIC DNA]</scope>
    <source>
        <strain evidence="4 5">DSM 26809</strain>
    </source>
</reference>
<feature type="transmembrane region" description="Helical" evidence="1">
    <location>
        <begin position="202"/>
        <end position="223"/>
    </location>
</feature>
<dbReference type="OrthoDB" id="9773582at2"/>
<feature type="transmembrane region" description="Helical" evidence="1">
    <location>
        <begin position="173"/>
        <end position="190"/>
    </location>
</feature>
<evidence type="ECO:0000256" key="2">
    <source>
        <dbReference type="SAM" id="SignalP"/>
    </source>
</evidence>
<proteinExistence type="predicted"/>
<dbReference type="SUPFAM" id="SSF48317">
    <property type="entry name" value="Acid phosphatase/Vanadium-dependent haloperoxidase"/>
    <property type="match status" value="1"/>
</dbReference>
<evidence type="ECO:0000259" key="3">
    <source>
        <dbReference type="Pfam" id="PF01569"/>
    </source>
</evidence>
<dbReference type="Pfam" id="PF01569">
    <property type="entry name" value="PAP2"/>
    <property type="match status" value="1"/>
</dbReference>
<keyword evidence="5" id="KW-1185">Reference proteome</keyword>
<dbReference type="Proteomes" id="UP000244168">
    <property type="component" value="Unassembled WGS sequence"/>
</dbReference>
<evidence type="ECO:0000313" key="5">
    <source>
        <dbReference type="Proteomes" id="UP000244168"/>
    </source>
</evidence>